<dbReference type="Proteomes" id="UP001152523">
    <property type="component" value="Unassembled WGS sequence"/>
</dbReference>
<name>A0AAV0DL67_9ASTE</name>
<comment type="caution">
    <text evidence="2">The sequence shown here is derived from an EMBL/GenBank/DDBJ whole genome shotgun (WGS) entry which is preliminary data.</text>
</comment>
<accession>A0AAV0DL67</accession>
<reference evidence="2" key="1">
    <citation type="submission" date="2022-07" db="EMBL/GenBank/DDBJ databases">
        <authorList>
            <person name="Macas J."/>
            <person name="Novak P."/>
            <person name="Neumann P."/>
        </authorList>
    </citation>
    <scope>NUCLEOTIDE SEQUENCE</scope>
</reference>
<dbReference type="SUPFAM" id="SSF47789">
    <property type="entry name" value="C-terminal domain of RNA polymerase alpha subunit"/>
    <property type="match status" value="1"/>
</dbReference>
<sequence>MEEENLYLADAEHKIPLSSLIFYNKVTKLIKKKKLSLKLIFIDQLEFPPKIYNCLKKSNIFTLFDLFNHKQEYLLKIEHFQLEDIKNILGILGKYFVLYL</sequence>
<feature type="domain" description="RNA polymerase alpha subunit C-terminal" evidence="1">
    <location>
        <begin position="33"/>
        <end position="92"/>
    </location>
</feature>
<evidence type="ECO:0000259" key="1">
    <source>
        <dbReference type="Pfam" id="PF03118"/>
    </source>
</evidence>
<dbReference type="GO" id="GO:0006351">
    <property type="term" value="P:DNA-templated transcription"/>
    <property type="evidence" value="ECO:0007669"/>
    <property type="project" value="InterPro"/>
</dbReference>
<dbReference type="GO" id="GO:0003677">
    <property type="term" value="F:DNA binding"/>
    <property type="evidence" value="ECO:0007669"/>
    <property type="project" value="InterPro"/>
</dbReference>
<gene>
    <name evidence="2" type="ORF">CEPIT_LOCUS15753</name>
</gene>
<evidence type="ECO:0000313" key="2">
    <source>
        <dbReference type="EMBL" id="CAH9101849.1"/>
    </source>
</evidence>
<proteinExistence type="predicted"/>
<keyword evidence="3" id="KW-1185">Reference proteome</keyword>
<dbReference type="AlphaFoldDB" id="A0AAV0DL67"/>
<dbReference type="EMBL" id="CAMAPF010000113">
    <property type="protein sequence ID" value="CAH9101849.1"/>
    <property type="molecule type" value="Genomic_DNA"/>
</dbReference>
<dbReference type="GO" id="GO:0003899">
    <property type="term" value="F:DNA-directed RNA polymerase activity"/>
    <property type="evidence" value="ECO:0007669"/>
    <property type="project" value="InterPro"/>
</dbReference>
<dbReference type="InterPro" id="IPR011260">
    <property type="entry name" value="RNAP_asu_C"/>
</dbReference>
<dbReference type="Pfam" id="PF03118">
    <property type="entry name" value="RNA_pol_A_CTD"/>
    <property type="match status" value="1"/>
</dbReference>
<protein>
    <recommendedName>
        <fullName evidence="1">RNA polymerase alpha subunit C-terminal domain-containing protein</fullName>
    </recommendedName>
</protein>
<evidence type="ECO:0000313" key="3">
    <source>
        <dbReference type="Proteomes" id="UP001152523"/>
    </source>
</evidence>
<organism evidence="2 3">
    <name type="scientific">Cuscuta epithymum</name>
    <dbReference type="NCBI Taxonomy" id="186058"/>
    <lineage>
        <taxon>Eukaryota</taxon>
        <taxon>Viridiplantae</taxon>
        <taxon>Streptophyta</taxon>
        <taxon>Embryophyta</taxon>
        <taxon>Tracheophyta</taxon>
        <taxon>Spermatophyta</taxon>
        <taxon>Magnoliopsida</taxon>
        <taxon>eudicotyledons</taxon>
        <taxon>Gunneridae</taxon>
        <taxon>Pentapetalae</taxon>
        <taxon>asterids</taxon>
        <taxon>lamiids</taxon>
        <taxon>Solanales</taxon>
        <taxon>Convolvulaceae</taxon>
        <taxon>Cuscuteae</taxon>
        <taxon>Cuscuta</taxon>
        <taxon>Cuscuta subgen. Cuscuta</taxon>
    </lineage>
</organism>
<dbReference type="Gene3D" id="1.10.150.20">
    <property type="entry name" value="5' to 3' exonuclease, C-terminal subdomain"/>
    <property type="match status" value="1"/>
</dbReference>